<protein>
    <submittedName>
        <fullName evidence="1">Uncharacterized protein</fullName>
    </submittedName>
</protein>
<accession>A0AC61NI19</accession>
<name>A0AC61NI19_9BACT</name>
<reference evidence="1" key="1">
    <citation type="submission" date="2021-08" db="EMBL/GenBank/DDBJ databases">
        <title>Novel anaerobic bacterium isolated from sea squirt in East Sea, Republic of Korea.</title>
        <authorList>
            <person name="Nguyen T.H."/>
            <person name="Li Z."/>
            <person name="Lee Y.-J."/>
            <person name="Ko J."/>
            <person name="Kim S.-G."/>
        </authorList>
    </citation>
    <scope>NUCLEOTIDE SEQUENCE</scope>
    <source>
        <strain evidence="1">KCTC 25031</strain>
    </source>
</reference>
<dbReference type="EMBL" id="CP081303">
    <property type="protein sequence ID" value="QZE15188.1"/>
    <property type="molecule type" value="Genomic_DNA"/>
</dbReference>
<keyword evidence="2" id="KW-1185">Reference proteome</keyword>
<evidence type="ECO:0000313" key="2">
    <source>
        <dbReference type="Proteomes" id="UP000826212"/>
    </source>
</evidence>
<sequence>MKTRNVVDFRTVRFISCFGLNTDCPKCQSEDAFYNGACYECPSCGYEWS</sequence>
<gene>
    <name evidence="1" type="ORF">K4L44_04970</name>
</gene>
<evidence type="ECO:0000313" key="1">
    <source>
        <dbReference type="EMBL" id="QZE15188.1"/>
    </source>
</evidence>
<organism evidence="1 2">
    <name type="scientific">Halosquirtibacter laminarini</name>
    <dbReference type="NCBI Taxonomy" id="3374600"/>
    <lineage>
        <taxon>Bacteria</taxon>
        <taxon>Pseudomonadati</taxon>
        <taxon>Bacteroidota</taxon>
        <taxon>Bacteroidia</taxon>
        <taxon>Marinilabiliales</taxon>
        <taxon>Prolixibacteraceae</taxon>
        <taxon>Halosquirtibacter</taxon>
    </lineage>
</organism>
<proteinExistence type="predicted"/>
<dbReference type="Proteomes" id="UP000826212">
    <property type="component" value="Chromosome"/>
</dbReference>